<dbReference type="EMBL" id="CP012672">
    <property type="protein sequence ID" value="AUX29912.1"/>
    <property type="molecule type" value="Genomic_DNA"/>
</dbReference>
<feature type="compositionally biased region" description="Gly residues" evidence="8">
    <location>
        <begin position="64"/>
        <end position="85"/>
    </location>
</feature>
<accession>A0A4V0NFJ7</accession>
<dbReference type="AlphaFoldDB" id="A0A4V0NFJ7"/>
<dbReference type="Pfam" id="PF04616">
    <property type="entry name" value="Glyco_hydro_43"/>
    <property type="match status" value="1"/>
</dbReference>
<evidence type="ECO:0000256" key="9">
    <source>
        <dbReference type="SAM" id="SignalP"/>
    </source>
</evidence>
<evidence type="ECO:0000256" key="5">
    <source>
        <dbReference type="PIRSR" id="PIRSR606710-1"/>
    </source>
</evidence>
<evidence type="ECO:0000256" key="7">
    <source>
        <dbReference type="RuleBase" id="RU361187"/>
    </source>
</evidence>
<evidence type="ECO:0000313" key="11">
    <source>
        <dbReference type="Proteomes" id="UP000295497"/>
    </source>
</evidence>
<evidence type="ECO:0000256" key="3">
    <source>
        <dbReference type="ARBA" id="ARBA00022801"/>
    </source>
</evidence>
<feature type="site" description="Important for catalytic activity, responsible for pKa modulation of the active site Glu and correct orientation of both the proton donor and substrate" evidence="6">
    <location>
        <position position="251"/>
    </location>
</feature>
<evidence type="ECO:0000256" key="1">
    <source>
        <dbReference type="ARBA" id="ARBA00004834"/>
    </source>
</evidence>
<comment type="similarity">
    <text evidence="2 7">Belongs to the glycosyl hydrolase 43 family.</text>
</comment>
<evidence type="ECO:0000256" key="2">
    <source>
        <dbReference type="ARBA" id="ARBA00009865"/>
    </source>
</evidence>
<protein>
    <recommendedName>
        <fullName evidence="12">Beta-xylosidase</fullName>
    </recommendedName>
</protein>
<dbReference type="PANTHER" id="PTHR43301">
    <property type="entry name" value="ARABINAN ENDO-1,5-ALPHA-L-ARABINOSIDASE"/>
    <property type="match status" value="1"/>
</dbReference>
<dbReference type="GO" id="GO:0004553">
    <property type="term" value="F:hydrolase activity, hydrolyzing O-glycosyl compounds"/>
    <property type="evidence" value="ECO:0007669"/>
    <property type="project" value="InterPro"/>
</dbReference>
<name>A0A4V0NFJ7_SORCE</name>
<feature type="chain" id="PRO_5020708107" description="Beta-xylosidase" evidence="9">
    <location>
        <begin position="18"/>
        <end position="418"/>
    </location>
</feature>
<feature type="compositionally biased region" description="Low complexity" evidence="8">
    <location>
        <begin position="45"/>
        <end position="63"/>
    </location>
</feature>
<dbReference type="Gene3D" id="2.115.10.20">
    <property type="entry name" value="Glycosyl hydrolase domain, family 43"/>
    <property type="match status" value="1"/>
</dbReference>
<dbReference type="PANTHER" id="PTHR43301:SF3">
    <property type="entry name" value="ARABINAN ENDO-1,5-ALPHA-L-ARABINOSIDASE A-RELATED"/>
    <property type="match status" value="1"/>
</dbReference>
<dbReference type="InterPro" id="IPR050727">
    <property type="entry name" value="GH43_arabinanases"/>
</dbReference>
<feature type="region of interest" description="Disordered" evidence="8">
    <location>
        <begin position="31"/>
        <end position="106"/>
    </location>
</feature>
<keyword evidence="4 7" id="KW-0326">Glycosidase</keyword>
<reference evidence="10 11" key="1">
    <citation type="submission" date="2015-09" db="EMBL/GenBank/DDBJ databases">
        <title>Sorangium comparison.</title>
        <authorList>
            <person name="Zaburannyi N."/>
            <person name="Bunk B."/>
            <person name="Overmann J."/>
            <person name="Mueller R."/>
        </authorList>
    </citation>
    <scope>NUCLEOTIDE SEQUENCE [LARGE SCALE GENOMIC DNA]</scope>
    <source>
        <strain evidence="10 11">So ce836</strain>
    </source>
</reference>
<evidence type="ECO:0000256" key="6">
    <source>
        <dbReference type="PIRSR" id="PIRSR606710-2"/>
    </source>
</evidence>
<feature type="signal peptide" evidence="9">
    <location>
        <begin position="1"/>
        <end position="17"/>
    </location>
</feature>
<feature type="active site" description="Proton donor" evidence="5">
    <location>
        <position position="303"/>
    </location>
</feature>
<keyword evidence="9" id="KW-0732">Signal</keyword>
<feature type="active site" description="Proton acceptor" evidence="5">
    <location>
        <position position="134"/>
    </location>
</feature>
<organism evidence="10 11">
    <name type="scientific">Sorangium cellulosum</name>
    <name type="common">Polyangium cellulosum</name>
    <dbReference type="NCBI Taxonomy" id="56"/>
    <lineage>
        <taxon>Bacteria</taxon>
        <taxon>Pseudomonadati</taxon>
        <taxon>Myxococcota</taxon>
        <taxon>Polyangia</taxon>
        <taxon>Polyangiales</taxon>
        <taxon>Polyangiaceae</taxon>
        <taxon>Sorangium</taxon>
    </lineage>
</organism>
<dbReference type="Proteomes" id="UP000295497">
    <property type="component" value="Chromosome"/>
</dbReference>
<gene>
    <name evidence="10" type="ORF">SOCE836_020060</name>
</gene>
<comment type="pathway">
    <text evidence="1">Glycan metabolism; L-arabinan degradation.</text>
</comment>
<evidence type="ECO:0000313" key="10">
    <source>
        <dbReference type="EMBL" id="AUX29912.1"/>
    </source>
</evidence>
<evidence type="ECO:0008006" key="12">
    <source>
        <dbReference type="Google" id="ProtNLM"/>
    </source>
</evidence>
<dbReference type="InterPro" id="IPR023296">
    <property type="entry name" value="Glyco_hydro_beta-prop_sf"/>
</dbReference>
<evidence type="ECO:0000256" key="8">
    <source>
        <dbReference type="SAM" id="MobiDB-lite"/>
    </source>
</evidence>
<keyword evidence="3 7" id="KW-0378">Hydrolase</keyword>
<sequence>MRFMLCRFLCRRVSARAWGLLSVVASLHCSSESPGPGAGAGGQDSGTAGAATSSTTASATSSSGAGGDAGATAGVGGAGGAGGPAARGRPAARGDRRRWGTGGGEVGDRCAEAILDPASPPEALRLSGNLGTHDPVVIKAGDRYHLFQTGDRLPMKVSSNLIDWQDTGRVFDAKPAWLAGKVPGVDHLWAPDISRFGDTYHLYYSASTFGSNKSCIGHATKVSLDTREPWADRGAAICSNDGTRDDWNAIDPNVAIDEDGTPWLVFGSFWSGIKMVKLTPSGERADAELHALASRPDAAGAIEAPFIVRRCGFYYLFVSFDACCRGTDSTYKIAVGRSPSITGPYVDKEGREMRSGGGTLLVQGDSRWRGPGHNAVMFEGGRAYNLYHAYDVQANGAPTLRISELVWDSDGWPRSGGP</sequence>
<dbReference type="SUPFAM" id="SSF75005">
    <property type="entry name" value="Arabinanase/levansucrase/invertase"/>
    <property type="match status" value="1"/>
</dbReference>
<dbReference type="InterPro" id="IPR006710">
    <property type="entry name" value="Glyco_hydro_43"/>
</dbReference>
<proteinExistence type="inferred from homology"/>
<dbReference type="GO" id="GO:0005975">
    <property type="term" value="P:carbohydrate metabolic process"/>
    <property type="evidence" value="ECO:0007669"/>
    <property type="project" value="InterPro"/>
</dbReference>
<evidence type="ECO:0000256" key="4">
    <source>
        <dbReference type="ARBA" id="ARBA00023295"/>
    </source>
</evidence>
<dbReference type="CDD" id="cd08998">
    <property type="entry name" value="GH43_Arb43a-like"/>
    <property type="match status" value="1"/>
</dbReference>